<comment type="caution">
    <text evidence="2">The sequence shown here is derived from an EMBL/GenBank/DDBJ whole genome shotgun (WGS) entry which is preliminary data.</text>
</comment>
<evidence type="ECO:0000313" key="3">
    <source>
        <dbReference type="Proteomes" id="UP001628164"/>
    </source>
</evidence>
<dbReference type="Proteomes" id="UP001628164">
    <property type="component" value="Unassembled WGS sequence"/>
</dbReference>
<reference evidence="2 3" key="1">
    <citation type="journal article" date="2024" name="Dis. Aquat. Organ.">
        <title>Francisella sciaenopsi sp. nov. isolated from diseased red drum Sciaenops ocellatus in Florida, USA.</title>
        <authorList>
            <person name="Kawahara M."/>
            <person name="Cody T.T."/>
            <person name="Yanong R.P.E."/>
            <person name="Henderson E."/>
            <person name="Yazdi Z."/>
            <person name="Soto E."/>
        </authorList>
    </citation>
    <scope>NUCLEOTIDE SEQUENCE [LARGE SCALE GENOMIC DNA]</scope>
    <source>
        <strain evidence="2 3">R22-20-7</strain>
    </source>
</reference>
<protein>
    <recommendedName>
        <fullName evidence="4">DUF481 domain-containing protein</fullName>
    </recommendedName>
</protein>
<evidence type="ECO:0000256" key="1">
    <source>
        <dbReference type="SAM" id="MobiDB-lite"/>
    </source>
</evidence>
<dbReference type="InterPro" id="IPR007433">
    <property type="entry name" value="DUF481"/>
</dbReference>
<evidence type="ECO:0000313" key="2">
    <source>
        <dbReference type="EMBL" id="GMN89167.1"/>
    </source>
</evidence>
<dbReference type="EMBL" id="BTHG01000002">
    <property type="protein sequence ID" value="GMN89167.1"/>
    <property type="molecule type" value="Genomic_DNA"/>
</dbReference>
<organism evidence="2 3">
    <name type="scientific">Francisella sciaenopsi</name>
    <dbReference type="NCBI Taxonomy" id="3055034"/>
    <lineage>
        <taxon>Bacteria</taxon>
        <taxon>Pseudomonadati</taxon>
        <taxon>Pseudomonadota</taxon>
        <taxon>Gammaproteobacteria</taxon>
        <taxon>Thiotrichales</taxon>
        <taxon>Francisellaceae</taxon>
        <taxon>Francisella</taxon>
    </lineage>
</organism>
<gene>
    <name evidence="2" type="ORF">fsci_06530</name>
</gene>
<name>A0ABQ6PDZ9_9GAMM</name>
<sequence length="291" mass="33383">MSAEDYQKEAQKYKELYEKYQKLAQEAKQKNYTNNDVINSKPKKSQVKISSDNNESKDTITPEKQFDSEIVEKPWKGTNFGLGGTIATGDSATTNVNALLNINYNPIKPWNNKLFFNYIYSTDNRESKRSVKINKSQVKAETSWDFNKKNGTYGRLTYLNDELSSYQYIFTESLGYKRNLFENKSMNLSATAGPSFLQSKKVNQGQMNGFGMQATVNYVWNFTDKSNFKQNFLYNFDQTNKSIYQSISALSVELYKDLSLQLTFQLDGTTLVAPGKHQINTITSTNIMYNI</sequence>
<keyword evidence="3" id="KW-1185">Reference proteome</keyword>
<evidence type="ECO:0008006" key="4">
    <source>
        <dbReference type="Google" id="ProtNLM"/>
    </source>
</evidence>
<feature type="region of interest" description="Disordered" evidence="1">
    <location>
        <begin position="28"/>
        <end position="61"/>
    </location>
</feature>
<dbReference type="RefSeq" id="WP_407876999.1">
    <property type="nucleotide sequence ID" value="NZ_BTHG01000002.1"/>
</dbReference>
<dbReference type="Pfam" id="PF04338">
    <property type="entry name" value="DUF481"/>
    <property type="match status" value="1"/>
</dbReference>
<accession>A0ABQ6PDZ9</accession>
<proteinExistence type="predicted"/>